<evidence type="ECO:0000313" key="2">
    <source>
        <dbReference type="Proteomes" id="UP001239111"/>
    </source>
</evidence>
<keyword evidence="2" id="KW-1185">Reference proteome</keyword>
<organism evidence="1 2">
    <name type="scientific">Eretmocerus hayati</name>
    <dbReference type="NCBI Taxonomy" id="131215"/>
    <lineage>
        <taxon>Eukaryota</taxon>
        <taxon>Metazoa</taxon>
        <taxon>Ecdysozoa</taxon>
        <taxon>Arthropoda</taxon>
        <taxon>Hexapoda</taxon>
        <taxon>Insecta</taxon>
        <taxon>Pterygota</taxon>
        <taxon>Neoptera</taxon>
        <taxon>Endopterygota</taxon>
        <taxon>Hymenoptera</taxon>
        <taxon>Apocrita</taxon>
        <taxon>Proctotrupomorpha</taxon>
        <taxon>Chalcidoidea</taxon>
        <taxon>Aphelinidae</taxon>
        <taxon>Aphelininae</taxon>
        <taxon>Eretmocerus</taxon>
    </lineage>
</organism>
<gene>
    <name evidence="1" type="ORF">QAD02_011627</name>
</gene>
<dbReference type="EMBL" id="CM056742">
    <property type="protein sequence ID" value="KAJ8675841.1"/>
    <property type="molecule type" value="Genomic_DNA"/>
</dbReference>
<reference evidence="1" key="1">
    <citation type="submission" date="2023-04" db="EMBL/GenBank/DDBJ databases">
        <title>A chromosome-level genome assembly of the parasitoid wasp Eretmocerus hayati.</title>
        <authorList>
            <person name="Zhong Y."/>
            <person name="Liu S."/>
            <person name="Liu Y."/>
        </authorList>
    </citation>
    <scope>NUCLEOTIDE SEQUENCE</scope>
    <source>
        <strain evidence="1">ZJU_SS_LIU_2023</strain>
    </source>
</reference>
<accession>A0ACC2NYH9</accession>
<sequence>MNYNSPILARIHATFELISLLDTIKLSRFVTSEEDEEWSFPKNFLIETASSAYQIEGGWNASDKGENVWDRYTCTPNLIKFLIRIMLGVDHYRFSISWSRILPTVYANVISKDGIQYYNSLRDELEKYNIMPMVTIYHWDHPQIFQEIGGWTNEAIVDLFGDYARVVFQEFGHRVKMFITINEPHILCDGQYYSGIFAPGLRIGKHAEYLCTHNILKAHARAYHIYNEEFRFRQQDMPPAGPIFSKQGDYPKIVKKRIAKNSDYEGLLRSRLPVFSKQWIDYKKGSADFFGLNHYSDDPNWLSTAAKMKKVAPEGFTDILRKIKKDFNNPKIYVTENEMQDFGTLDDDERIDYLQKYMKAMLTAIKRYNCNGKGYTVWTLMDNFEWKNGYR</sequence>
<dbReference type="Proteomes" id="UP001239111">
    <property type="component" value="Chromosome 2"/>
</dbReference>
<protein>
    <submittedName>
        <fullName evidence="1">Uncharacterized protein</fullName>
    </submittedName>
</protein>
<comment type="caution">
    <text evidence="1">The sequence shown here is derived from an EMBL/GenBank/DDBJ whole genome shotgun (WGS) entry which is preliminary data.</text>
</comment>
<evidence type="ECO:0000313" key="1">
    <source>
        <dbReference type="EMBL" id="KAJ8675841.1"/>
    </source>
</evidence>
<name>A0ACC2NYH9_9HYME</name>
<proteinExistence type="predicted"/>